<dbReference type="InterPro" id="IPR011257">
    <property type="entry name" value="DNA_glycosylase"/>
</dbReference>
<evidence type="ECO:0000313" key="3">
    <source>
        <dbReference type="EMBL" id="PXY37323.1"/>
    </source>
</evidence>
<dbReference type="GO" id="GO:0032993">
    <property type="term" value="C:protein-DNA complex"/>
    <property type="evidence" value="ECO:0007669"/>
    <property type="project" value="TreeGrafter"/>
</dbReference>
<protein>
    <submittedName>
        <fullName evidence="3">3-methyladenine DNA glycosylase</fullName>
    </submittedName>
</protein>
<gene>
    <name evidence="3" type="ORF">BA062_06190</name>
</gene>
<evidence type="ECO:0000256" key="1">
    <source>
        <dbReference type="ARBA" id="ARBA00022763"/>
    </source>
</evidence>
<dbReference type="SUPFAM" id="SSF48150">
    <property type="entry name" value="DNA-glycosylase"/>
    <property type="match status" value="1"/>
</dbReference>
<reference evidence="3 4" key="1">
    <citation type="submission" date="2016-07" db="EMBL/GenBank/DDBJ databases">
        <title>Draft genome sequence of Prauserella sp. YIM 121212, isolated from alkaline soil.</title>
        <authorList>
            <person name="Ruckert C."/>
            <person name="Albersmeier A."/>
            <person name="Jiang C.-L."/>
            <person name="Jiang Y."/>
            <person name="Kalinowski J."/>
            <person name="Schneider O."/>
            <person name="Winkler A."/>
            <person name="Zotchev S.B."/>
        </authorList>
    </citation>
    <scope>NUCLEOTIDE SEQUENCE [LARGE SCALE GENOMIC DNA]</scope>
    <source>
        <strain evidence="3 4">YIM 121212</strain>
    </source>
</reference>
<dbReference type="EMBL" id="MASU01000003">
    <property type="protein sequence ID" value="PXY37323.1"/>
    <property type="molecule type" value="Genomic_DNA"/>
</dbReference>
<dbReference type="GO" id="GO:0006307">
    <property type="term" value="P:DNA alkylation repair"/>
    <property type="evidence" value="ECO:0007669"/>
    <property type="project" value="TreeGrafter"/>
</dbReference>
<dbReference type="GO" id="GO:0043916">
    <property type="term" value="F:DNA-7-methylguanine glycosylase activity"/>
    <property type="evidence" value="ECO:0007669"/>
    <property type="project" value="TreeGrafter"/>
</dbReference>
<dbReference type="AlphaFoldDB" id="A0A318LRG1"/>
<dbReference type="PANTHER" id="PTHR43003:SF6">
    <property type="entry name" value="DNA GLYCOSYLASE"/>
    <property type="match status" value="1"/>
</dbReference>
<proteinExistence type="predicted"/>
<dbReference type="GO" id="GO:0008725">
    <property type="term" value="F:DNA-3-methyladenine glycosylase activity"/>
    <property type="evidence" value="ECO:0007669"/>
    <property type="project" value="TreeGrafter"/>
</dbReference>
<evidence type="ECO:0000256" key="2">
    <source>
        <dbReference type="ARBA" id="ARBA00023204"/>
    </source>
</evidence>
<dbReference type="Gene3D" id="1.10.340.30">
    <property type="entry name" value="Hypothetical protein, domain 2"/>
    <property type="match status" value="1"/>
</dbReference>
<dbReference type="RefSeq" id="WP_110335118.1">
    <property type="nucleotide sequence ID" value="NZ_JBHVKT010000066.1"/>
</dbReference>
<dbReference type="GO" id="GO:0005737">
    <property type="term" value="C:cytoplasm"/>
    <property type="evidence" value="ECO:0007669"/>
    <property type="project" value="TreeGrafter"/>
</dbReference>
<comment type="caution">
    <text evidence="3">The sequence shown here is derived from an EMBL/GenBank/DDBJ whole genome shotgun (WGS) entry which is preliminary data.</text>
</comment>
<dbReference type="PANTHER" id="PTHR43003">
    <property type="entry name" value="DNA-3-METHYLADENINE GLYCOSYLASE"/>
    <property type="match status" value="1"/>
</dbReference>
<dbReference type="GO" id="GO:0006285">
    <property type="term" value="P:base-excision repair, AP site formation"/>
    <property type="evidence" value="ECO:0007669"/>
    <property type="project" value="TreeGrafter"/>
</dbReference>
<name>A0A318LRG1_9PSEU</name>
<dbReference type="OrthoDB" id="5501430at2"/>
<dbReference type="InterPro" id="IPR051912">
    <property type="entry name" value="Alkylbase_DNA_Glycosylase/TA"/>
</dbReference>
<evidence type="ECO:0000313" key="4">
    <source>
        <dbReference type="Proteomes" id="UP000247892"/>
    </source>
</evidence>
<sequence length="303" mass="33140">MPELFRRWEPDFPVDVSSAIAPLRRGRGDPCLRQDDAGRLWLTANTEGGPGTLVLVCRTDGAVEAKAWGGGAEVLLDGLPALLGADDDDSGFVAHHDAVAWARRQRPLLRLGATGRVWDVLIPAVLEQKVTGHEARRSWRELCRRFGEPAPGPAPEGMRVPPTPRAIRSIVDWNWHKAGVDVSRRRALLAAASVAPRLERAVELRGAEGRALLRKVPGIGVWTAAEIAQRAWGDPDAVSFGDFHIPAVVGHALVGRALDDEGMHAVLAPYAPQRQRAVRYLESAGFSRPRFGPRYPVRDYRAI</sequence>
<keyword evidence="1" id="KW-0227">DNA damage</keyword>
<dbReference type="Proteomes" id="UP000247892">
    <property type="component" value="Unassembled WGS sequence"/>
</dbReference>
<keyword evidence="4" id="KW-1185">Reference proteome</keyword>
<dbReference type="GO" id="GO:0032131">
    <property type="term" value="F:alkylated DNA binding"/>
    <property type="evidence" value="ECO:0007669"/>
    <property type="project" value="TreeGrafter"/>
</dbReference>
<keyword evidence="2" id="KW-0234">DNA repair</keyword>
<organism evidence="3 4">
    <name type="scientific">Prauserella flavalba</name>
    <dbReference type="NCBI Taxonomy" id="1477506"/>
    <lineage>
        <taxon>Bacteria</taxon>
        <taxon>Bacillati</taxon>
        <taxon>Actinomycetota</taxon>
        <taxon>Actinomycetes</taxon>
        <taxon>Pseudonocardiales</taxon>
        <taxon>Pseudonocardiaceae</taxon>
        <taxon>Prauserella</taxon>
    </lineage>
</organism>
<accession>A0A318LRG1</accession>